<sequence length="95" mass="11221">MFHKARLFKGTTRRYFLCNFNTKYVNQQLAKRRGTCLQCGKCCDLSIKCPLLKRKNGEIFCRIYNHGRTKACTCFPIDKRDLADVDFKCGYYFIN</sequence>
<evidence type="ECO:0000313" key="1">
    <source>
        <dbReference type="EMBL" id="OGL54339.1"/>
    </source>
</evidence>
<dbReference type="Proteomes" id="UP000178082">
    <property type="component" value="Unassembled WGS sequence"/>
</dbReference>
<organism evidence="1 2">
    <name type="scientific">Candidatus Schekmanbacteria bacterium RIFCSPLOWO2_12_FULL_38_15</name>
    <dbReference type="NCBI Taxonomy" id="1817883"/>
    <lineage>
        <taxon>Bacteria</taxon>
        <taxon>Candidatus Schekmaniibacteriota</taxon>
    </lineage>
</organism>
<reference evidence="1 2" key="1">
    <citation type="journal article" date="2016" name="Nat. Commun.">
        <title>Thousands of microbial genomes shed light on interconnected biogeochemical processes in an aquifer system.</title>
        <authorList>
            <person name="Anantharaman K."/>
            <person name="Brown C.T."/>
            <person name="Hug L.A."/>
            <person name="Sharon I."/>
            <person name="Castelle C.J."/>
            <person name="Probst A.J."/>
            <person name="Thomas B.C."/>
            <person name="Singh A."/>
            <person name="Wilkins M.J."/>
            <person name="Karaoz U."/>
            <person name="Brodie E.L."/>
            <person name="Williams K.H."/>
            <person name="Hubbard S.S."/>
            <person name="Banfield J.F."/>
        </authorList>
    </citation>
    <scope>NUCLEOTIDE SEQUENCE [LARGE SCALE GENOMIC DNA]</scope>
</reference>
<protein>
    <submittedName>
        <fullName evidence="1">Uncharacterized protein</fullName>
    </submittedName>
</protein>
<gene>
    <name evidence="1" type="ORF">A3G31_11980</name>
</gene>
<accession>A0A1F7SKP8</accession>
<name>A0A1F7SKP8_9BACT</name>
<dbReference type="EMBL" id="MGDI01000014">
    <property type="protein sequence ID" value="OGL54339.1"/>
    <property type="molecule type" value="Genomic_DNA"/>
</dbReference>
<proteinExistence type="predicted"/>
<evidence type="ECO:0000313" key="2">
    <source>
        <dbReference type="Proteomes" id="UP000178082"/>
    </source>
</evidence>
<dbReference type="AlphaFoldDB" id="A0A1F7SKP8"/>
<comment type="caution">
    <text evidence="1">The sequence shown here is derived from an EMBL/GenBank/DDBJ whole genome shotgun (WGS) entry which is preliminary data.</text>
</comment>